<organism evidence="1">
    <name type="scientific">Melanopsichium pennsylvanicum 4</name>
    <dbReference type="NCBI Taxonomy" id="1398559"/>
    <lineage>
        <taxon>Eukaryota</taxon>
        <taxon>Fungi</taxon>
        <taxon>Dikarya</taxon>
        <taxon>Basidiomycota</taxon>
        <taxon>Ustilaginomycotina</taxon>
        <taxon>Ustilaginomycetes</taxon>
        <taxon>Ustilaginales</taxon>
        <taxon>Ustilaginaceae</taxon>
        <taxon>Melanopsichium</taxon>
    </lineage>
</organism>
<dbReference type="AlphaFoldDB" id="A0A077QZZ2"/>
<sequence>MYSLPFDDLVNPEHQIVIPFLVKGDGVKRDETLKMLLHHSICHVLSKSELCGRK</sequence>
<protein>
    <submittedName>
        <fullName evidence="1">Uncharacterized protein</fullName>
    </submittedName>
</protein>
<evidence type="ECO:0000313" key="1">
    <source>
        <dbReference type="EMBL" id="CDI52082.1"/>
    </source>
</evidence>
<dbReference type="EMBL" id="HG529527">
    <property type="protein sequence ID" value="CDI52082.1"/>
    <property type="molecule type" value="Genomic_DNA"/>
</dbReference>
<name>A0A077QZZ2_9BASI</name>
<accession>A0A077QZZ2</accession>
<reference evidence="1" key="1">
    <citation type="journal article" date="2014" name="Genome Biol. Evol.">
        <title>Gene Loss Rather Than Gene Gain Is Associated with a Host Jump from Monocots to Dicots in the Smut Fungus Melanopsichium pennsylvanicum.</title>
        <authorList>
            <person name="Sharma R."/>
            <person name="Mishra B."/>
            <person name="Runge F."/>
            <person name="Thines M."/>
        </authorList>
    </citation>
    <scope>NUCLEOTIDE SEQUENCE</scope>
    <source>
        <strain evidence="1">4</strain>
    </source>
</reference>
<proteinExistence type="predicted"/>